<dbReference type="GO" id="GO:2000067">
    <property type="term" value="P:regulation of root morphogenesis"/>
    <property type="evidence" value="ECO:0007669"/>
    <property type="project" value="UniProtKB-ARBA"/>
</dbReference>
<evidence type="ECO:0000313" key="11">
    <source>
        <dbReference type="EMBL" id="KAJ0987367.1"/>
    </source>
</evidence>
<evidence type="ECO:0000256" key="7">
    <source>
        <dbReference type="ARBA" id="ARBA00024211"/>
    </source>
</evidence>
<dbReference type="EMBL" id="JAGGNH010000001">
    <property type="protein sequence ID" value="KAJ0987367.1"/>
    <property type="molecule type" value="Genomic_DNA"/>
</dbReference>
<feature type="domain" description="SOSEKI DIX-like" evidence="10">
    <location>
        <begin position="27"/>
        <end position="115"/>
    </location>
</feature>
<dbReference type="GO" id="GO:0051302">
    <property type="term" value="P:regulation of cell division"/>
    <property type="evidence" value="ECO:0007669"/>
    <property type="project" value="UniProtKB-ARBA"/>
</dbReference>
<keyword evidence="3" id="KW-1003">Cell membrane</keyword>
<evidence type="ECO:0000256" key="8">
    <source>
        <dbReference type="ARBA" id="ARBA00046534"/>
    </source>
</evidence>
<dbReference type="InterPro" id="IPR010369">
    <property type="entry name" value="SOK"/>
</dbReference>
<dbReference type="PIRSF" id="PIRSF031043">
    <property type="entry name" value="UCP031043"/>
    <property type="match status" value="1"/>
</dbReference>
<keyword evidence="4" id="KW-0132">Cell division</keyword>
<keyword evidence="2" id="KW-0217">Developmental protein</keyword>
<keyword evidence="5" id="KW-0472">Membrane</keyword>
<name>A0A9D5DAC7_9LILI</name>
<dbReference type="OrthoDB" id="1280899at2759"/>
<organism evidence="11 12">
    <name type="scientific">Dioscorea zingiberensis</name>
    <dbReference type="NCBI Taxonomy" id="325984"/>
    <lineage>
        <taxon>Eukaryota</taxon>
        <taxon>Viridiplantae</taxon>
        <taxon>Streptophyta</taxon>
        <taxon>Embryophyta</taxon>
        <taxon>Tracheophyta</taxon>
        <taxon>Spermatophyta</taxon>
        <taxon>Magnoliopsida</taxon>
        <taxon>Liliopsida</taxon>
        <taxon>Dioscoreales</taxon>
        <taxon>Dioscoreaceae</taxon>
        <taxon>Dioscorea</taxon>
    </lineage>
</organism>
<reference evidence="11" key="2">
    <citation type="journal article" date="2022" name="Hortic Res">
        <title>The genome of Dioscorea zingiberensis sheds light on the biosynthesis, origin and evolution of the medicinally important diosgenin saponins.</title>
        <authorList>
            <person name="Li Y."/>
            <person name="Tan C."/>
            <person name="Li Z."/>
            <person name="Guo J."/>
            <person name="Li S."/>
            <person name="Chen X."/>
            <person name="Wang C."/>
            <person name="Dai X."/>
            <person name="Yang H."/>
            <person name="Song W."/>
            <person name="Hou L."/>
            <person name="Xu J."/>
            <person name="Tong Z."/>
            <person name="Xu A."/>
            <person name="Yuan X."/>
            <person name="Wang W."/>
            <person name="Yang Q."/>
            <person name="Chen L."/>
            <person name="Sun Z."/>
            <person name="Wang K."/>
            <person name="Pan B."/>
            <person name="Chen J."/>
            <person name="Bao Y."/>
            <person name="Liu F."/>
            <person name="Qi X."/>
            <person name="Gang D.R."/>
            <person name="Wen J."/>
            <person name="Li J."/>
        </authorList>
    </citation>
    <scope>NUCLEOTIDE SEQUENCE</scope>
    <source>
        <strain evidence="11">Dzin_1.0</strain>
    </source>
</reference>
<keyword evidence="12" id="KW-1185">Reference proteome</keyword>
<dbReference type="GO" id="GO:0090708">
    <property type="term" value="P:specification of plant organ axis polarity"/>
    <property type="evidence" value="ECO:0007669"/>
    <property type="project" value="UniProtKB-ARBA"/>
</dbReference>
<accession>A0A9D5DAC7</accession>
<comment type="caution">
    <text evidence="11">The sequence shown here is derived from an EMBL/GenBank/DDBJ whole genome shotgun (WGS) entry which is preliminary data.</text>
</comment>
<protein>
    <recommendedName>
        <fullName evidence="10">SOSEKI DIX-like domain-containing protein</fullName>
    </recommendedName>
</protein>
<evidence type="ECO:0000256" key="1">
    <source>
        <dbReference type="ARBA" id="ARBA00004413"/>
    </source>
</evidence>
<dbReference type="InterPro" id="IPR048351">
    <property type="entry name" value="SOK_DIX"/>
</dbReference>
<evidence type="ECO:0000256" key="2">
    <source>
        <dbReference type="ARBA" id="ARBA00022473"/>
    </source>
</evidence>
<keyword evidence="6" id="KW-0131">Cell cycle</keyword>
<evidence type="ECO:0000256" key="3">
    <source>
        <dbReference type="ARBA" id="ARBA00022475"/>
    </source>
</evidence>
<dbReference type="GO" id="GO:0051301">
    <property type="term" value="P:cell division"/>
    <property type="evidence" value="ECO:0007669"/>
    <property type="project" value="UniProtKB-KW"/>
</dbReference>
<comment type="subunit">
    <text evidence="8">Homodimer. Forms long polymer filaments with other SOKs proteins polymers (e.g. SOK1, SOK2, SOK3 and SOK4) crucial for polar localization and biological activity. Binds to ANGUSTIFOLIA (AN).</text>
</comment>
<dbReference type="GO" id="GO:0051258">
    <property type="term" value="P:protein polymerization"/>
    <property type="evidence" value="ECO:0007669"/>
    <property type="project" value="UniProtKB-ARBA"/>
</dbReference>
<feature type="compositionally biased region" description="Basic and acidic residues" evidence="9">
    <location>
        <begin position="147"/>
        <end position="159"/>
    </location>
</feature>
<dbReference type="GO" id="GO:0005886">
    <property type="term" value="C:plasma membrane"/>
    <property type="evidence" value="ECO:0007669"/>
    <property type="project" value="UniProtKB-SubCell"/>
</dbReference>
<dbReference type="PANTHER" id="PTHR31083:SF18">
    <property type="entry name" value="PROTEIN SOSEKI 2"/>
    <property type="match status" value="1"/>
</dbReference>
<reference evidence="11" key="1">
    <citation type="submission" date="2021-03" db="EMBL/GenBank/DDBJ databases">
        <authorList>
            <person name="Li Z."/>
            <person name="Yang C."/>
        </authorList>
    </citation>
    <scope>NUCLEOTIDE SEQUENCE</scope>
    <source>
        <strain evidence="11">Dzin_1.0</strain>
        <tissue evidence="11">Leaf</tissue>
    </source>
</reference>
<dbReference type="Pfam" id="PF06136">
    <property type="entry name" value="SOK"/>
    <property type="match status" value="1"/>
</dbReference>
<comment type="subcellular location">
    <subcellularLocation>
        <location evidence="1">Cell membrane</location>
        <topology evidence="1">Peripheral membrane protein</topology>
        <orientation evidence="1">Cytoplasmic side</orientation>
    </subcellularLocation>
</comment>
<evidence type="ECO:0000256" key="6">
    <source>
        <dbReference type="ARBA" id="ARBA00023306"/>
    </source>
</evidence>
<dbReference type="InterPro" id="IPR021182">
    <property type="entry name" value="SOK_magnoliopsida"/>
</dbReference>
<evidence type="ECO:0000259" key="10">
    <source>
        <dbReference type="Pfam" id="PF06136"/>
    </source>
</evidence>
<proteinExistence type="inferred from homology"/>
<feature type="compositionally biased region" description="Low complexity" evidence="9">
    <location>
        <begin position="171"/>
        <end position="189"/>
    </location>
</feature>
<comment type="similarity">
    <text evidence="7">Belongs to the SOSEKI family.</text>
</comment>
<evidence type="ECO:0000256" key="9">
    <source>
        <dbReference type="SAM" id="MobiDB-lite"/>
    </source>
</evidence>
<dbReference type="Proteomes" id="UP001085076">
    <property type="component" value="Miscellaneous, Linkage group lg01"/>
</dbReference>
<sequence length="296" mass="33359">MERRRRVGIIQQGSREKHDVEISLKKVQVVYYLSRNGQLEHPHFMELYHHPRHHLKLKDVIDKLTVLRGRGMPSLFSWSCKRSYKNGYVWNDLSENDIIYPADGSEYILKGSELFHGSSSSAPRLFNNPKPMQTPNHYVEIIEEEEQEKRPGNHTHGEQNSKQQTELQLGDDSSPPSSSSSDPAAESAPSLNSVLRQLIVCGSGASGRKSGTVRIRGVSRLASTSANHGEEEDEIRCMSENPRFGNSQGEEKEYFSGSIVEAMAMSERSGTEPTLKKSSSCNEERYERVDSVAFFV</sequence>
<gene>
    <name evidence="11" type="ORF">J5N97_005723</name>
</gene>
<dbReference type="AlphaFoldDB" id="A0A9D5DAC7"/>
<evidence type="ECO:0000256" key="5">
    <source>
        <dbReference type="ARBA" id="ARBA00023136"/>
    </source>
</evidence>
<feature type="region of interest" description="Disordered" evidence="9">
    <location>
        <begin position="147"/>
        <end position="189"/>
    </location>
</feature>
<evidence type="ECO:0000256" key="4">
    <source>
        <dbReference type="ARBA" id="ARBA00022618"/>
    </source>
</evidence>
<evidence type="ECO:0000313" key="12">
    <source>
        <dbReference type="Proteomes" id="UP001085076"/>
    </source>
</evidence>
<dbReference type="PANTHER" id="PTHR31083">
    <property type="entry name" value="UPSTREAM OF FLC PROTEIN (DUF966)"/>
    <property type="match status" value="1"/>
</dbReference>